<dbReference type="InterPro" id="IPR038354">
    <property type="entry name" value="VKOR_sf"/>
</dbReference>
<feature type="domain" description="Vitamin K epoxide reductase" evidence="12">
    <location>
        <begin position="35"/>
        <end position="176"/>
    </location>
</feature>
<dbReference type="Pfam" id="PF07884">
    <property type="entry name" value="VKOR"/>
    <property type="match status" value="1"/>
</dbReference>
<name>A0A9X3PJE8_9ACTN</name>
<protein>
    <submittedName>
        <fullName evidence="14">Membrane protein</fullName>
    </submittedName>
    <submittedName>
        <fullName evidence="13">Vitamin K epoxide reductase family protein</fullName>
    </submittedName>
</protein>
<dbReference type="InterPro" id="IPR041714">
    <property type="entry name" value="VKOR_Actinobacteria"/>
</dbReference>
<comment type="caution">
    <text evidence="13">The sequence shown here is derived from an EMBL/GenBank/DDBJ whole genome shotgun (WGS) entry which is preliminary data.</text>
</comment>
<accession>A0A9X3PJE8</accession>
<organism evidence="13 15">
    <name type="scientific">Glycomyces lechevalierae</name>
    <dbReference type="NCBI Taxonomy" id="256034"/>
    <lineage>
        <taxon>Bacteria</taxon>
        <taxon>Bacillati</taxon>
        <taxon>Actinomycetota</taxon>
        <taxon>Actinomycetes</taxon>
        <taxon>Glycomycetales</taxon>
        <taxon>Glycomycetaceae</taxon>
        <taxon>Glycomyces</taxon>
    </lineage>
</organism>
<gene>
    <name evidence="14" type="ORF">J2S69_001543</name>
    <name evidence="13" type="ORF">O2L01_06990</name>
</gene>
<dbReference type="CDD" id="cd12922">
    <property type="entry name" value="VKOR_5"/>
    <property type="match status" value="1"/>
</dbReference>
<evidence type="ECO:0000256" key="5">
    <source>
        <dbReference type="ARBA" id="ARBA00022989"/>
    </source>
</evidence>
<keyword evidence="7 11" id="KW-0472">Membrane</keyword>
<evidence type="ECO:0000313" key="13">
    <source>
        <dbReference type="EMBL" id="MDA1384723.1"/>
    </source>
</evidence>
<dbReference type="RefSeq" id="WP_270121199.1">
    <property type="nucleotide sequence ID" value="NZ_BAAAOM010000002.1"/>
</dbReference>
<dbReference type="EMBL" id="JAPZVQ010000003">
    <property type="protein sequence ID" value="MDA1384723.1"/>
    <property type="molecule type" value="Genomic_DNA"/>
</dbReference>
<comment type="subcellular location">
    <subcellularLocation>
        <location evidence="1">Membrane</location>
        <topology evidence="1">Multi-pass membrane protein</topology>
    </subcellularLocation>
</comment>
<evidence type="ECO:0000256" key="2">
    <source>
        <dbReference type="ARBA" id="ARBA00006214"/>
    </source>
</evidence>
<keyword evidence="5 11" id="KW-1133">Transmembrane helix</keyword>
<evidence type="ECO:0000256" key="9">
    <source>
        <dbReference type="ARBA" id="ARBA00023284"/>
    </source>
</evidence>
<evidence type="ECO:0000313" key="14">
    <source>
        <dbReference type="EMBL" id="MDR7337824.1"/>
    </source>
</evidence>
<reference evidence="13" key="1">
    <citation type="submission" date="2022-12" db="EMBL/GenBank/DDBJ databases">
        <title>Gycomyces niveus sp.nov., a novel actinomycete isolated from soil in Shouguang.</title>
        <authorList>
            <person name="Yang X."/>
        </authorList>
    </citation>
    <scope>NUCLEOTIDE SEQUENCE</scope>
    <source>
        <strain evidence="13">DSM 44724</strain>
    </source>
</reference>
<keyword evidence="3 11" id="KW-0812">Transmembrane</keyword>
<dbReference type="Proteomes" id="UP001183604">
    <property type="component" value="Unassembled WGS sequence"/>
</dbReference>
<evidence type="ECO:0000256" key="7">
    <source>
        <dbReference type="ARBA" id="ARBA00023136"/>
    </source>
</evidence>
<dbReference type="InterPro" id="IPR012932">
    <property type="entry name" value="VKOR"/>
</dbReference>
<dbReference type="GO" id="GO:0016020">
    <property type="term" value="C:membrane"/>
    <property type="evidence" value="ECO:0007669"/>
    <property type="project" value="UniProtKB-SubCell"/>
</dbReference>
<feature type="transmembrane region" description="Helical" evidence="11">
    <location>
        <begin position="151"/>
        <end position="171"/>
    </location>
</feature>
<keyword evidence="8" id="KW-1015">Disulfide bond</keyword>
<feature type="transmembrane region" description="Helical" evidence="11">
    <location>
        <begin position="198"/>
        <end position="219"/>
    </location>
</feature>
<evidence type="ECO:0000256" key="11">
    <source>
        <dbReference type="SAM" id="Phobius"/>
    </source>
</evidence>
<feature type="compositionally biased region" description="Low complexity" evidence="10">
    <location>
        <begin position="1"/>
        <end position="19"/>
    </location>
</feature>
<evidence type="ECO:0000256" key="8">
    <source>
        <dbReference type="ARBA" id="ARBA00023157"/>
    </source>
</evidence>
<evidence type="ECO:0000256" key="4">
    <source>
        <dbReference type="ARBA" id="ARBA00022719"/>
    </source>
</evidence>
<proteinExistence type="inferred from homology"/>
<comment type="similarity">
    <text evidence="2">Belongs to the VKOR family.</text>
</comment>
<evidence type="ECO:0000313" key="15">
    <source>
        <dbReference type="Proteomes" id="UP001145799"/>
    </source>
</evidence>
<evidence type="ECO:0000256" key="1">
    <source>
        <dbReference type="ARBA" id="ARBA00004141"/>
    </source>
</evidence>
<feature type="region of interest" description="Disordered" evidence="10">
    <location>
        <begin position="1"/>
        <end position="28"/>
    </location>
</feature>
<dbReference type="AlphaFoldDB" id="A0A9X3PJE8"/>
<reference evidence="14 16" key="2">
    <citation type="submission" date="2023-07" db="EMBL/GenBank/DDBJ databases">
        <title>Sequencing the genomes of 1000 actinobacteria strains.</title>
        <authorList>
            <person name="Klenk H.-P."/>
        </authorList>
    </citation>
    <scope>NUCLEOTIDE SEQUENCE [LARGE SCALE GENOMIC DNA]</scope>
    <source>
        <strain evidence="14 16">DSM 44724</strain>
    </source>
</reference>
<feature type="transmembrane region" description="Helical" evidence="11">
    <location>
        <begin position="37"/>
        <end position="54"/>
    </location>
</feature>
<keyword evidence="6" id="KW-0560">Oxidoreductase</keyword>
<dbReference type="EMBL" id="JAVDYD010000001">
    <property type="protein sequence ID" value="MDR7337824.1"/>
    <property type="molecule type" value="Genomic_DNA"/>
</dbReference>
<evidence type="ECO:0000256" key="10">
    <source>
        <dbReference type="SAM" id="MobiDB-lite"/>
    </source>
</evidence>
<sequence length="226" mass="24827">MIIETSTETGPTDTDTGGTRMDEAFGEGSREARGRTVTGLVLLLGGLVGLAAAFDLTYERIASLIDPSHAISCDFNPVLSCGTVMNTWQASVFGFPNPMIGLVAFPLVVFMGALWLSKVSLPRWIALVFNLGALGGLAFVSWLIYQSVYQIGVLCPWCMAVWTVVLPIFWFTTVRNLRTGAIPVGEDWRDAVDDLLRYHWIGLTLLYAAVVMIVGTGFWDYWSTLF</sequence>
<feature type="transmembrane region" description="Helical" evidence="11">
    <location>
        <begin position="99"/>
        <end position="117"/>
    </location>
</feature>
<evidence type="ECO:0000256" key="6">
    <source>
        <dbReference type="ARBA" id="ARBA00023002"/>
    </source>
</evidence>
<feature type="transmembrane region" description="Helical" evidence="11">
    <location>
        <begin position="124"/>
        <end position="145"/>
    </location>
</feature>
<evidence type="ECO:0000256" key="3">
    <source>
        <dbReference type="ARBA" id="ARBA00022692"/>
    </source>
</evidence>
<keyword evidence="4" id="KW-0874">Quinone</keyword>
<dbReference type="SMART" id="SM00756">
    <property type="entry name" value="VKc"/>
    <property type="match status" value="1"/>
</dbReference>
<dbReference type="GO" id="GO:0016491">
    <property type="term" value="F:oxidoreductase activity"/>
    <property type="evidence" value="ECO:0007669"/>
    <property type="project" value="UniProtKB-KW"/>
</dbReference>
<dbReference type="GO" id="GO:0048038">
    <property type="term" value="F:quinone binding"/>
    <property type="evidence" value="ECO:0007669"/>
    <property type="project" value="UniProtKB-KW"/>
</dbReference>
<dbReference type="Gene3D" id="1.20.1440.130">
    <property type="entry name" value="VKOR domain"/>
    <property type="match status" value="1"/>
</dbReference>
<evidence type="ECO:0000313" key="16">
    <source>
        <dbReference type="Proteomes" id="UP001183604"/>
    </source>
</evidence>
<evidence type="ECO:0000259" key="12">
    <source>
        <dbReference type="SMART" id="SM00756"/>
    </source>
</evidence>
<keyword evidence="9" id="KW-0676">Redox-active center</keyword>
<dbReference type="Proteomes" id="UP001145799">
    <property type="component" value="Unassembled WGS sequence"/>
</dbReference>
<keyword evidence="16" id="KW-1185">Reference proteome</keyword>